<dbReference type="Gene3D" id="3.40.50.150">
    <property type="entry name" value="Vaccinia Virus protein VP39"/>
    <property type="match status" value="1"/>
</dbReference>
<reference evidence="4 5" key="1">
    <citation type="submission" date="2016-01" db="EMBL/GenBank/DDBJ databases">
        <title>The new phylogeny of the genus Mycobacterium.</title>
        <authorList>
            <person name="Tarcisio F."/>
            <person name="Conor M."/>
            <person name="Antonella G."/>
            <person name="Elisabetta G."/>
            <person name="Giulia F.S."/>
            <person name="Sara T."/>
            <person name="Anna F."/>
            <person name="Clotilde B."/>
            <person name="Roberto B."/>
            <person name="Veronica D.S."/>
            <person name="Fabio R."/>
            <person name="Monica P."/>
            <person name="Olivier J."/>
            <person name="Enrico T."/>
            <person name="Nicola S."/>
        </authorList>
    </citation>
    <scope>NUCLEOTIDE SEQUENCE [LARGE SCALE GENOMIC DNA]</scope>
    <source>
        <strain evidence="4 5">DSM 45166</strain>
    </source>
</reference>
<evidence type="ECO:0000256" key="2">
    <source>
        <dbReference type="ARBA" id="ARBA00022842"/>
    </source>
</evidence>
<keyword evidence="4" id="KW-0489">Methyltransferase</keyword>
<dbReference type="GO" id="GO:0046872">
    <property type="term" value="F:metal ion binding"/>
    <property type="evidence" value="ECO:0007669"/>
    <property type="project" value="UniProtKB-KW"/>
</dbReference>
<keyword evidence="4" id="KW-0808">Transferase</keyword>
<dbReference type="Proteomes" id="UP000193487">
    <property type="component" value="Unassembled WGS sequence"/>
</dbReference>
<keyword evidence="5" id="KW-1185">Reference proteome</keyword>
<comment type="caution">
    <text evidence="4">The sequence shown here is derived from an EMBL/GenBank/DDBJ whole genome shotgun (WGS) entry which is preliminary data.</text>
</comment>
<dbReference type="PANTHER" id="PTHR31009">
    <property type="entry name" value="S-ADENOSYL-L-METHIONINE:CARBOXYL METHYLTRANSFERASE FAMILY PROTEIN"/>
    <property type="match status" value="1"/>
</dbReference>
<evidence type="ECO:0000313" key="4">
    <source>
        <dbReference type="EMBL" id="ORV99753.1"/>
    </source>
</evidence>
<gene>
    <name evidence="4" type="ORF">AWC14_11765</name>
</gene>
<dbReference type="OrthoDB" id="465670at2"/>
<dbReference type="InterPro" id="IPR042086">
    <property type="entry name" value="MeTrfase_capping"/>
</dbReference>
<dbReference type="InterPro" id="IPR029063">
    <property type="entry name" value="SAM-dependent_MTases_sf"/>
</dbReference>
<keyword evidence="1" id="KW-0479">Metal-binding</keyword>
<proteinExistence type="predicted"/>
<dbReference type="InterPro" id="IPR005299">
    <property type="entry name" value="MeTrfase_7"/>
</dbReference>
<organism evidence="4 5">
    <name type="scientific">Mycobacterium kyorinense</name>
    <dbReference type="NCBI Taxonomy" id="487514"/>
    <lineage>
        <taxon>Bacteria</taxon>
        <taxon>Bacillati</taxon>
        <taxon>Actinomycetota</taxon>
        <taxon>Actinomycetes</taxon>
        <taxon>Mycobacteriales</taxon>
        <taxon>Mycobacteriaceae</taxon>
        <taxon>Mycobacterium</taxon>
    </lineage>
</organism>
<dbReference type="GO" id="GO:0008168">
    <property type="term" value="F:methyltransferase activity"/>
    <property type="evidence" value="ECO:0007669"/>
    <property type="project" value="UniProtKB-KW"/>
</dbReference>
<evidence type="ECO:0000313" key="5">
    <source>
        <dbReference type="Proteomes" id="UP000193487"/>
    </source>
</evidence>
<keyword evidence="2" id="KW-0460">Magnesium</keyword>
<dbReference type="EMBL" id="LQPE01000153">
    <property type="protein sequence ID" value="ORV99753.1"/>
    <property type="molecule type" value="Genomic_DNA"/>
</dbReference>
<feature type="region of interest" description="Disordered" evidence="3">
    <location>
        <begin position="1"/>
        <end position="22"/>
    </location>
</feature>
<dbReference type="Pfam" id="PF03492">
    <property type="entry name" value="Methyltransf_7"/>
    <property type="match status" value="1"/>
</dbReference>
<dbReference type="STRING" id="487514.A5707_21895"/>
<name>A0A1X1XLZ2_9MYCO</name>
<accession>A0A1X1XLZ2</accession>
<dbReference type="GO" id="GO:0032259">
    <property type="term" value="P:methylation"/>
    <property type="evidence" value="ECO:0007669"/>
    <property type="project" value="UniProtKB-KW"/>
</dbReference>
<sequence>MRESSIVVRPEPQESASYTPSSRLQAAGLAPAVALFEQAAAEVPLPKPPQPIVIADYGAATGHNSLLPVCAAIAVIRRRTRPEHAILVTHTDLPGNDFTALFRTLSEDPDSYVHKDSASFSSAIGRSYYAQILPSGSVNLGWTSWATMWLSRTPTELPDHVQVAYSSDEDARAAYAHQAAQDWQAFLAFRGRELCLGGRLVVLTMAVGDDGEFGYRPLLDAIVAALEDHHRDGVLSADELRRMTIPTFARAEKDFRAPFAPKGRFEGLSIEHLEVFNAEDRFWARYLLDHDATAFGEQWAAFARAAVFPTLAASLEGGPTDPRATGLVEHLEIAVAERLSSAPAPMQIPLASVVLVKHGRSH</sequence>
<dbReference type="RefSeq" id="WP_045378248.1">
    <property type="nucleotide sequence ID" value="NZ_BBKA01000048.1"/>
</dbReference>
<dbReference type="Gene3D" id="1.10.1200.270">
    <property type="entry name" value="Methyltransferase, alpha-helical capping domain"/>
    <property type="match status" value="1"/>
</dbReference>
<protein>
    <submittedName>
        <fullName evidence="4">SAM-dependent methyltransferase</fullName>
    </submittedName>
</protein>
<evidence type="ECO:0000256" key="1">
    <source>
        <dbReference type="ARBA" id="ARBA00022723"/>
    </source>
</evidence>
<dbReference type="AlphaFoldDB" id="A0A1X1XLZ2"/>
<dbReference type="SUPFAM" id="SSF53335">
    <property type="entry name" value="S-adenosyl-L-methionine-dependent methyltransferases"/>
    <property type="match status" value="1"/>
</dbReference>
<evidence type="ECO:0000256" key="3">
    <source>
        <dbReference type="SAM" id="MobiDB-lite"/>
    </source>
</evidence>